<dbReference type="Pfam" id="PF14331">
    <property type="entry name" value="IcmF-related_N"/>
    <property type="match status" value="1"/>
</dbReference>
<dbReference type="EMBL" id="LN614830">
    <property type="protein sequence ID" value="CEG61775.1"/>
    <property type="molecule type" value="Genomic_DNA"/>
</dbReference>
<dbReference type="InterPro" id="IPR010623">
    <property type="entry name" value="IcmF_C"/>
</dbReference>
<reference evidence="6 8" key="3">
    <citation type="submission" date="2016-10" db="EMBL/GenBank/DDBJ databases">
        <authorList>
            <person name="Varghese N."/>
            <person name="Submissions S."/>
        </authorList>
    </citation>
    <scope>NUCLEOTIDE SEQUENCE [LARGE SCALE GENOMIC DNA]</scope>
    <source>
        <strain evidence="6 8">ATCC 33218</strain>
    </source>
</reference>
<dbReference type="PANTHER" id="PTHR36153:SF1">
    <property type="entry name" value="TYPE VI SECRETION SYSTEM COMPONENT TSSM1"/>
    <property type="match status" value="1"/>
</dbReference>
<feature type="domain" description="Type VI secretion system component TssM1 helical" evidence="4">
    <location>
        <begin position="746"/>
        <end position="843"/>
    </location>
</feature>
<dbReference type="InterPro" id="IPR009612">
    <property type="entry name" value="IcmF-rel"/>
</dbReference>
<dbReference type="InterPro" id="IPR025743">
    <property type="entry name" value="TssM1_N"/>
</dbReference>
<reference evidence="5" key="2">
    <citation type="submission" date="2014-09" db="EMBL/GenBank/DDBJ databases">
        <authorList>
            <person name="GOMEZ-VALERO Laura"/>
        </authorList>
    </citation>
    <scope>NUCLEOTIDE SEQUENCE</scope>
    <source>
        <strain evidence="5">ATCC33218</strain>
    </source>
</reference>
<dbReference type="NCBIfam" id="NF038226">
    <property type="entry name" value="IcmF_IVB"/>
    <property type="match status" value="1"/>
</dbReference>
<reference evidence="7" key="1">
    <citation type="submission" date="2014-09" db="EMBL/GenBank/DDBJ databases">
        <authorList>
            <person name="Gomez-Valero L."/>
        </authorList>
    </citation>
    <scope>NUCLEOTIDE SEQUENCE [LARGE SCALE GENOMIC DNA]</scope>
    <source>
        <strain evidence="7">ATCC33218</strain>
    </source>
</reference>
<feature type="domain" description="Type VI secretion system component TssM1 N-terminal" evidence="3">
    <location>
        <begin position="88"/>
        <end position="318"/>
    </location>
</feature>
<feature type="domain" description="IcmF-related" evidence="2">
    <location>
        <begin position="394"/>
        <end position="635"/>
    </location>
</feature>
<name>A0A098GIG8_LEGMI</name>
<sequence length="974" mass="111946">MDRSLSALCDALKKIFGHLKPQHNAVSFLLMTGKINQGKTSLLRQSNLTHYPADNETSANLFYNQQGVILELGESWLNQTENLIGYTLKQLNRCHRNVRISGIILCVDSSELLLTEPVHLLDLCKSHAQLLERFGQGLGYPVDTALLFTKLDAVAGFCDFFQSDHPSDLTKPLGFSLDNAKLRKKLLENYRHQFDQMLEVLGQQIINKLHPARSTVKRTLIREFPLQLTSLRVPIQSLIQNLPLQLFRLKAIYFTSAEQGGLSVDRLNRKIQHEYALTVQDKFPQSNNYRAYFIEGALKAFLEQTKRYIPQVSTSQKWLAGIAAGSVGLSLLWLAYHHFKATQLLDEASKELLTYEALLSQSNEKTSALYHLSLATTKLEQIPTSFFSVPTIEQLKAQLKNNNKQRLYDNFLPELIADMEHIISDPAQTQITRYEALKIYLMLAEPEHYSESEVIHWFKEYWTGNNQQKNIDKQLVLLKYALKQPMQPLVINRQIVIDARNYLNALPATYLYYSLAKNHFTQEKQKITVEGFELAAQDLPRFYTKEGYKEVVGELPKIATQLQHENWVLARQDLDNLPALLEEAYSYEYVTWWQNFIRHTKLRHYQDYQQARQLTLTLHQSNAIAKLIELIQQQTGPELTDTTTRFNEKVANQFTNLNLMTASATNELTQNINELEKFLTTLSLVNDQGRTAFELTKSRFQGATLSDPLSTLYNRSRQLPEPVSAWAKQLADDTWFIFINESKTYLNRQWQQIVYREYQTTIANRYPLDSSQASEVNLADFDHFFSPRGTLNSFVNNYIKPFLDTSIPQWQPKELNGYVLPISSDITNELIRANVISNMFFPDNTENSKIEFSLQKISLDPVVANLQLSIGQTKLTDNQTSDSYTQFSWPQNDAKLTLYSIEGNHYELEENGPWAFFKMLQKVNVLVDNNDSSSLQILFEVNGNSGRYVLKTQNQINPFSPGILTGFVLKPEVT</sequence>
<evidence type="ECO:0000259" key="4">
    <source>
        <dbReference type="Pfam" id="PF21070"/>
    </source>
</evidence>
<dbReference type="RefSeq" id="WP_045099959.1">
    <property type="nucleotide sequence ID" value="NZ_CP020614.1"/>
</dbReference>
<dbReference type="InterPro" id="IPR048677">
    <property type="entry name" value="TssM1_hel"/>
</dbReference>
<evidence type="ECO:0000259" key="3">
    <source>
        <dbReference type="Pfam" id="PF14331"/>
    </source>
</evidence>
<dbReference type="PANTHER" id="PTHR36153">
    <property type="entry name" value="INNER MEMBRANE PROTEIN-RELATED"/>
    <property type="match status" value="1"/>
</dbReference>
<accession>A0A098GIG8</accession>
<proteinExistence type="predicted"/>
<evidence type="ECO:0000259" key="1">
    <source>
        <dbReference type="Pfam" id="PF06744"/>
    </source>
</evidence>
<dbReference type="Proteomes" id="UP000032414">
    <property type="component" value="Chromosome I"/>
</dbReference>
<dbReference type="STRING" id="451.B6N58_03645"/>
<dbReference type="HOGENOM" id="CLU_003353_2_1_6"/>
<evidence type="ECO:0000313" key="8">
    <source>
        <dbReference type="Proteomes" id="UP000182998"/>
    </source>
</evidence>
<dbReference type="InterPro" id="IPR053156">
    <property type="entry name" value="T6SS_TssM-like"/>
</dbReference>
<dbReference type="KEGG" id="tmc:LMI_2513"/>
<dbReference type="OrthoDB" id="9758229at2"/>
<gene>
    <name evidence="5" type="primary">icmF</name>
    <name evidence="5" type="ORF">LMI_2513</name>
    <name evidence="6" type="ORF">SAMN02982997_01151</name>
</gene>
<dbReference type="Pfam" id="PF06744">
    <property type="entry name" value="IcmF_C"/>
    <property type="match status" value="1"/>
</dbReference>
<dbReference type="AlphaFoldDB" id="A0A098GIG8"/>
<dbReference type="Proteomes" id="UP000182998">
    <property type="component" value="Unassembled WGS sequence"/>
</dbReference>
<dbReference type="InterPro" id="IPR017731">
    <property type="entry name" value="TssM1-like"/>
</dbReference>
<feature type="domain" description="Type VI secretion system IcmF C-terminal" evidence="1">
    <location>
        <begin position="852"/>
        <end position="953"/>
    </location>
</feature>
<dbReference type="Pfam" id="PF06761">
    <property type="entry name" value="IcmF-related"/>
    <property type="match status" value="1"/>
</dbReference>
<evidence type="ECO:0000313" key="6">
    <source>
        <dbReference type="EMBL" id="SCY23116.1"/>
    </source>
</evidence>
<evidence type="ECO:0000313" key="7">
    <source>
        <dbReference type="Proteomes" id="UP000032414"/>
    </source>
</evidence>
<organism evidence="5 7">
    <name type="scientific">Legionella micdadei</name>
    <name type="common">Tatlockia micdadei</name>
    <dbReference type="NCBI Taxonomy" id="451"/>
    <lineage>
        <taxon>Bacteria</taxon>
        <taxon>Pseudomonadati</taxon>
        <taxon>Pseudomonadota</taxon>
        <taxon>Gammaproteobacteria</taxon>
        <taxon>Legionellales</taxon>
        <taxon>Legionellaceae</taxon>
        <taxon>Legionella</taxon>
    </lineage>
</organism>
<dbReference type="PATRIC" id="fig|451.8.peg.2745"/>
<keyword evidence="8" id="KW-1185">Reference proteome</keyword>
<evidence type="ECO:0000259" key="2">
    <source>
        <dbReference type="Pfam" id="PF06761"/>
    </source>
</evidence>
<dbReference type="EMBL" id="FMVN01000005">
    <property type="protein sequence ID" value="SCY23116.1"/>
    <property type="molecule type" value="Genomic_DNA"/>
</dbReference>
<dbReference type="Pfam" id="PF21070">
    <property type="entry name" value="IcmF_helical"/>
    <property type="match status" value="1"/>
</dbReference>
<dbReference type="NCBIfam" id="TIGR03348">
    <property type="entry name" value="VI_IcmF"/>
    <property type="match status" value="1"/>
</dbReference>
<protein>
    <submittedName>
        <fullName evidence="5">IcmF protein</fullName>
    </submittedName>
    <submittedName>
        <fullName evidence="6">Intracellular multiplication protein IcmF</fullName>
    </submittedName>
</protein>
<evidence type="ECO:0000313" key="5">
    <source>
        <dbReference type="EMBL" id="CEG61775.1"/>
    </source>
</evidence>